<dbReference type="VEuPathDB" id="VectorBase:SCAU007048"/>
<name>A0A1I8PDI7_STOCA</name>
<dbReference type="GO" id="GO:0004190">
    <property type="term" value="F:aspartic-type endopeptidase activity"/>
    <property type="evidence" value="ECO:0007669"/>
    <property type="project" value="InterPro"/>
</dbReference>
<dbReference type="GO" id="GO:0003676">
    <property type="term" value="F:nucleic acid binding"/>
    <property type="evidence" value="ECO:0007669"/>
    <property type="project" value="InterPro"/>
</dbReference>
<dbReference type="EnsemblMetazoa" id="SCAU007048-RA">
    <property type="protein sequence ID" value="SCAU007048-PA"/>
    <property type="gene ID" value="SCAU007048"/>
</dbReference>
<dbReference type="InterPro" id="IPR045358">
    <property type="entry name" value="Ty3_capsid"/>
</dbReference>
<dbReference type="SUPFAM" id="SSF57756">
    <property type="entry name" value="Retrovirus zinc finger-like domains"/>
    <property type="match status" value="1"/>
</dbReference>
<evidence type="ECO:0000313" key="4">
    <source>
        <dbReference type="Proteomes" id="UP000095300"/>
    </source>
</evidence>
<dbReference type="PROSITE" id="PS00141">
    <property type="entry name" value="ASP_PROTEASE"/>
    <property type="match status" value="1"/>
</dbReference>
<evidence type="ECO:0000259" key="2">
    <source>
        <dbReference type="Pfam" id="PF19259"/>
    </source>
</evidence>
<reference evidence="3" key="1">
    <citation type="submission" date="2020-05" db="UniProtKB">
        <authorList>
            <consortium name="EnsemblMetazoa"/>
        </authorList>
    </citation>
    <scope>IDENTIFICATION</scope>
    <source>
        <strain evidence="3">USDA</strain>
    </source>
</reference>
<feature type="compositionally biased region" description="Polar residues" evidence="1">
    <location>
        <begin position="39"/>
        <end position="61"/>
    </location>
</feature>
<sequence length="555" mass="63411">MIEDNVARILGALDLNRGARSNQGISSDSYIHRRVDTAAPSNGNNSNLAQPHVHQTNSPIPSGNNSNHDSNGSGISRSTFTADKITHIINGWGLRFDGSEAGLTIDEFLYRLRSLTVDNFNGDFSIICKNLQVLLSWKAREWYWRYRKNFCSVEWSSFCEAICHQYRSFRTAFDIMEEIRNRRQRNGETFDMFYDGISSIMDTLPRPLSEDELIGILTRNLRPDITEELLYVPIRSISELRMLVQKREQFLKDEHVHRSMASKVPGYSLSQRRQISELDTNTDPCFMETDLESPAINSLQTRTSGLTCWNCDGRGHRWEDCLAQRQVFCYGYGAKWLQQYEQFKKLDGLCSPRVTDASTTLDFPSSPNSDCVSANAGVASSDKNIQTDNEYRTILRPDRLHDGFEPPVLLRALIPFHKRLALYEERRKAIFHGDVCVVTSLNRRSGPKRSTLRIRRYWKQRKQCKKLLISAIISQPKVNRYYARVSFLGFSELGLLDTGASITCIGSSLALTDFATFEGFHKCKSFVNTAVFPYLLEVVSPLLVRGWLDTQISLR</sequence>
<protein>
    <recommendedName>
        <fullName evidence="2">Ty3 transposon capsid-like protein domain-containing protein</fullName>
    </recommendedName>
</protein>
<proteinExistence type="predicted"/>
<dbReference type="GO" id="GO:0008270">
    <property type="term" value="F:zinc ion binding"/>
    <property type="evidence" value="ECO:0007669"/>
    <property type="project" value="InterPro"/>
</dbReference>
<accession>A0A1I8PDI7</accession>
<dbReference type="Proteomes" id="UP000095300">
    <property type="component" value="Unassembled WGS sequence"/>
</dbReference>
<dbReference type="InterPro" id="IPR001969">
    <property type="entry name" value="Aspartic_peptidase_AS"/>
</dbReference>
<feature type="domain" description="Ty3 transposon capsid-like protein" evidence="2">
    <location>
        <begin position="94"/>
        <end position="245"/>
    </location>
</feature>
<dbReference type="Pfam" id="PF19259">
    <property type="entry name" value="Ty3_capsid"/>
    <property type="match status" value="1"/>
</dbReference>
<evidence type="ECO:0000256" key="1">
    <source>
        <dbReference type="SAM" id="MobiDB-lite"/>
    </source>
</evidence>
<organism evidence="3 4">
    <name type="scientific">Stomoxys calcitrans</name>
    <name type="common">Stable fly</name>
    <name type="synonym">Conops calcitrans</name>
    <dbReference type="NCBI Taxonomy" id="35570"/>
    <lineage>
        <taxon>Eukaryota</taxon>
        <taxon>Metazoa</taxon>
        <taxon>Ecdysozoa</taxon>
        <taxon>Arthropoda</taxon>
        <taxon>Hexapoda</taxon>
        <taxon>Insecta</taxon>
        <taxon>Pterygota</taxon>
        <taxon>Neoptera</taxon>
        <taxon>Endopterygota</taxon>
        <taxon>Diptera</taxon>
        <taxon>Brachycera</taxon>
        <taxon>Muscomorpha</taxon>
        <taxon>Muscoidea</taxon>
        <taxon>Muscidae</taxon>
        <taxon>Stomoxys</taxon>
    </lineage>
</organism>
<evidence type="ECO:0000313" key="3">
    <source>
        <dbReference type="EnsemblMetazoa" id="SCAU007048-PA"/>
    </source>
</evidence>
<dbReference type="STRING" id="35570.A0A1I8PDI7"/>
<gene>
    <name evidence="3" type="primary">106093544</name>
</gene>
<dbReference type="GO" id="GO:0006508">
    <property type="term" value="P:proteolysis"/>
    <property type="evidence" value="ECO:0007669"/>
    <property type="project" value="InterPro"/>
</dbReference>
<feature type="compositionally biased region" description="Low complexity" evidence="1">
    <location>
        <begin position="62"/>
        <end position="74"/>
    </location>
</feature>
<keyword evidence="4" id="KW-1185">Reference proteome</keyword>
<dbReference type="InterPro" id="IPR036875">
    <property type="entry name" value="Znf_CCHC_sf"/>
</dbReference>
<feature type="region of interest" description="Disordered" evidence="1">
    <location>
        <begin position="36"/>
        <end position="74"/>
    </location>
</feature>
<dbReference type="AlphaFoldDB" id="A0A1I8PDI7"/>